<dbReference type="PROSITE" id="PS51186">
    <property type="entry name" value="GNAT"/>
    <property type="match status" value="1"/>
</dbReference>
<sequence>MPAMIDDPASAPIQRWPTTPAESTLPPGISPRPITLRDGSPGTILPFTSHASVPPSLLRFLSDLFNAEIEAGDTYPMVEPLPVEKFAAYWFQNFAAVMLLGGVEDARALLLRREDGSISSSSGGGDDWASVCLGSYYIKPNYPGRSSHVCNAGFLVAPAARGRGAGRLLGESYVDWAPRLGYEYLVFNLVYETNVASCRIWDALGFERIGRIKGCGKLKSHPGKKIDAIVYGRELSCEANGVNGLNGTDGTNGTKT</sequence>
<dbReference type="InterPro" id="IPR000182">
    <property type="entry name" value="GNAT_dom"/>
</dbReference>
<dbReference type="EMBL" id="LCWV01000029">
    <property type="protein sequence ID" value="PWI65856.1"/>
    <property type="molecule type" value="Genomic_DNA"/>
</dbReference>
<organism evidence="3 4">
    <name type="scientific">Purpureocillium lilacinum</name>
    <name type="common">Paecilomyces lilacinus</name>
    <dbReference type="NCBI Taxonomy" id="33203"/>
    <lineage>
        <taxon>Eukaryota</taxon>
        <taxon>Fungi</taxon>
        <taxon>Dikarya</taxon>
        <taxon>Ascomycota</taxon>
        <taxon>Pezizomycotina</taxon>
        <taxon>Sordariomycetes</taxon>
        <taxon>Hypocreomycetidae</taxon>
        <taxon>Hypocreales</taxon>
        <taxon>Ophiocordycipitaceae</taxon>
        <taxon>Purpureocillium</taxon>
    </lineage>
</organism>
<protein>
    <recommendedName>
        <fullName evidence="2">N-acetyltransferase domain-containing protein</fullName>
    </recommendedName>
</protein>
<feature type="region of interest" description="Disordered" evidence="1">
    <location>
        <begin position="1"/>
        <end position="33"/>
    </location>
</feature>
<evidence type="ECO:0000313" key="4">
    <source>
        <dbReference type="Proteomes" id="UP000245956"/>
    </source>
</evidence>
<reference evidence="3 4" key="1">
    <citation type="journal article" date="2016" name="Front. Microbiol.">
        <title>Genome and transcriptome sequences reveal the specific parasitism of the nematophagous Purpureocillium lilacinum 36-1.</title>
        <authorList>
            <person name="Xie J."/>
            <person name="Li S."/>
            <person name="Mo C."/>
            <person name="Xiao X."/>
            <person name="Peng D."/>
            <person name="Wang G."/>
            <person name="Xiao Y."/>
        </authorList>
    </citation>
    <scope>NUCLEOTIDE SEQUENCE [LARGE SCALE GENOMIC DNA]</scope>
    <source>
        <strain evidence="3 4">36-1</strain>
    </source>
</reference>
<dbReference type="InterPro" id="IPR052742">
    <property type="entry name" value="Mito_N-acetyltransferase"/>
</dbReference>
<comment type="caution">
    <text evidence="3">The sequence shown here is derived from an EMBL/GenBank/DDBJ whole genome shotgun (WGS) entry which is preliminary data.</text>
</comment>
<accession>A0A2U3DUC5</accession>
<dbReference type="PANTHER" id="PTHR43138:SF2">
    <property type="entry name" value="PROTEIN SPT10"/>
    <property type="match status" value="1"/>
</dbReference>
<evidence type="ECO:0000313" key="3">
    <source>
        <dbReference type="EMBL" id="PWI65856.1"/>
    </source>
</evidence>
<dbReference type="Proteomes" id="UP000245956">
    <property type="component" value="Unassembled WGS sequence"/>
</dbReference>
<dbReference type="PANTHER" id="PTHR43138">
    <property type="entry name" value="ACETYLTRANSFERASE, GNAT FAMILY"/>
    <property type="match status" value="1"/>
</dbReference>
<dbReference type="SUPFAM" id="SSF55729">
    <property type="entry name" value="Acyl-CoA N-acyltransferases (Nat)"/>
    <property type="match status" value="1"/>
</dbReference>
<evidence type="ECO:0000259" key="2">
    <source>
        <dbReference type="PROSITE" id="PS51186"/>
    </source>
</evidence>
<feature type="domain" description="N-acetyltransferase" evidence="2">
    <location>
        <begin position="76"/>
        <end position="236"/>
    </location>
</feature>
<dbReference type="AlphaFoldDB" id="A0A2U3DUC5"/>
<dbReference type="InterPro" id="IPR016181">
    <property type="entry name" value="Acyl_CoA_acyltransferase"/>
</dbReference>
<gene>
    <name evidence="3" type="ORF">PCL_05584</name>
</gene>
<dbReference type="Gene3D" id="3.40.630.30">
    <property type="match status" value="1"/>
</dbReference>
<dbReference type="GO" id="GO:0005634">
    <property type="term" value="C:nucleus"/>
    <property type="evidence" value="ECO:0007669"/>
    <property type="project" value="TreeGrafter"/>
</dbReference>
<proteinExistence type="predicted"/>
<dbReference type="GO" id="GO:0016747">
    <property type="term" value="F:acyltransferase activity, transferring groups other than amino-acyl groups"/>
    <property type="evidence" value="ECO:0007669"/>
    <property type="project" value="InterPro"/>
</dbReference>
<dbReference type="Pfam" id="PF00583">
    <property type="entry name" value="Acetyltransf_1"/>
    <property type="match status" value="1"/>
</dbReference>
<evidence type="ECO:0000256" key="1">
    <source>
        <dbReference type="SAM" id="MobiDB-lite"/>
    </source>
</evidence>
<name>A0A2U3DUC5_PURLI</name>